<feature type="chain" id="PRO_5004343755" description="Ecp2 effector protein domain-containing protein" evidence="1">
    <location>
        <begin position="18"/>
        <end position="174"/>
    </location>
</feature>
<dbReference type="STRING" id="671987.R0J2H1"/>
<organism evidence="2 3">
    <name type="scientific">Exserohilum turcicum (strain 28A)</name>
    <name type="common">Northern leaf blight fungus</name>
    <name type="synonym">Setosphaeria turcica</name>
    <dbReference type="NCBI Taxonomy" id="671987"/>
    <lineage>
        <taxon>Eukaryota</taxon>
        <taxon>Fungi</taxon>
        <taxon>Dikarya</taxon>
        <taxon>Ascomycota</taxon>
        <taxon>Pezizomycotina</taxon>
        <taxon>Dothideomycetes</taxon>
        <taxon>Pleosporomycetidae</taxon>
        <taxon>Pleosporales</taxon>
        <taxon>Pleosporineae</taxon>
        <taxon>Pleosporaceae</taxon>
        <taxon>Exserohilum</taxon>
    </lineage>
</organism>
<dbReference type="HOGENOM" id="CLU_139309_0_0_1"/>
<evidence type="ECO:0000313" key="2">
    <source>
        <dbReference type="EMBL" id="EOA90961.1"/>
    </source>
</evidence>
<gene>
    <name evidence="2" type="ORF">SETTUDRAFT_36456</name>
</gene>
<reference evidence="2 3" key="2">
    <citation type="journal article" date="2013" name="PLoS Genet.">
        <title>Comparative genome structure, secondary metabolite, and effector coding capacity across Cochliobolus pathogens.</title>
        <authorList>
            <person name="Condon B.J."/>
            <person name="Leng Y."/>
            <person name="Wu D."/>
            <person name="Bushley K.E."/>
            <person name="Ohm R.A."/>
            <person name="Otillar R."/>
            <person name="Martin J."/>
            <person name="Schackwitz W."/>
            <person name="Grimwood J."/>
            <person name="MohdZainudin N."/>
            <person name="Xue C."/>
            <person name="Wang R."/>
            <person name="Manning V.A."/>
            <person name="Dhillon B."/>
            <person name="Tu Z.J."/>
            <person name="Steffenson B.J."/>
            <person name="Salamov A."/>
            <person name="Sun H."/>
            <person name="Lowry S."/>
            <person name="LaButti K."/>
            <person name="Han J."/>
            <person name="Copeland A."/>
            <person name="Lindquist E."/>
            <person name="Barry K."/>
            <person name="Schmutz J."/>
            <person name="Baker S.E."/>
            <person name="Ciuffetti L.M."/>
            <person name="Grigoriev I.V."/>
            <person name="Zhong S."/>
            <person name="Turgeon B.G."/>
        </authorList>
    </citation>
    <scope>NUCLEOTIDE SEQUENCE [LARGE SCALE GENOMIC DNA]</scope>
    <source>
        <strain evidence="3">28A</strain>
    </source>
</reference>
<feature type="signal peptide" evidence="1">
    <location>
        <begin position="1"/>
        <end position="17"/>
    </location>
</feature>
<dbReference type="eggNOG" id="ENOG502SEZR">
    <property type="taxonomic scope" value="Eukaryota"/>
</dbReference>
<dbReference type="Proteomes" id="UP000016935">
    <property type="component" value="Unassembled WGS sequence"/>
</dbReference>
<name>R0J2H1_EXST2</name>
<keyword evidence="3" id="KW-1185">Reference proteome</keyword>
<evidence type="ECO:0000313" key="3">
    <source>
        <dbReference type="Proteomes" id="UP000016935"/>
    </source>
</evidence>
<evidence type="ECO:0008006" key="4">
    <source>
        <dbReference type="Google" id="ProtNLM"/>
    </source>
</evidence>
<accession>R0J2H1</accession>
<evidence type="ECO:0000256" key="1">
    <source>
        <dbReference type="SAM" id="SignalP"/>
    </source>
</evidence>
<dbReference type="RefSeq" id="XP_008021307.1">
    <property type="nucleotide sequence ID" value="XM_008023116.1"/>
</dbReference>
<dbReference type="EMBL" id="KB908482">
    <property type="protein sequence ID" value="EOA90961.1"/>
    <property type="molecule type" value="Genomic_DNA"/>
</dbReference>
<dbReference type="OrthoDB" id="2910287at2759"/>
<keyword evidence="1" id="KW-0732">Signal</keyword>
<dbReference type="GeneID" id="19404141"/>
<protein>
    <recommendedName>
        <fullName evidence="4">Ecp2 effector protein domain-containing protein</fullName>
    </recommendedName>
</protein>
<proteinExistence type="predicted"/>
<reference evidence="2 3" key="1">
    <citation type="journal article" date="2012" name="PLoS Pathog.">
        <title>Diverse lifestyles and strategies of plant pathogenesis encoded in the genomes of eighteen Dothideomycetes fungi.</title>
        <authorList>
            <person name="Ohm R.A."/>
            <person name="Feau N."/>
            <person name="Henrissat B."/>
            <person name="Schoch C.L."/>
            <person name="Horwitz B.A."/>
            <person name="Barry K.W."/>
            <person name="Condon B.J."/>
            <person name="Copeland A.C."/>
            <person name="Dhillon B."/>
            <person name="Glaser F."/>
            <person name="Hesse C.N."/>
            <person name="Kosti I."/>
            <person name="LaButti K."/>
            <person name="Lindquist E.A."/>
            <person name="Lucas S."/>
            <person name="Salamov A.A."/>
            <person name="Bradshaw R.E."/>
            <person name="Ciuffetti L."/>
            <person name="Hamelin R.C."/>
            <person name="Kema G.H.J."/>
            <person name="Lawrence C."/>
            <person name="Scott J.A."/>
            <person name="Spatafora J.W."/>
            <person name="Turgeon B.G."/>
            <person name="de Wit P.J.G.M."/>
            <person name="Zhong S."/>
            <person name="Goodwin S.B."/>
            <person name="Grigoriev I.V."/>
        </authorList>
    </citation>
    <scope>NUCLEOTIDE SEQUENCE [LARGE SCALE GENOMIC DNA]</scope>
    <source>
        <strain evidence="3">28A</strain>
    </source>
</reference>
<sequence>MFLSTLFVVPFASVTLAARIPQAGSALARAELDTVMDVTAPSFTWPHASTMISTSSVSSAWPAKSDPAVPDEKYAGVYICEDIAWGGHCEHKLTKPGGADIDCTQLSGNASSIGPDPGFLCEFYTNAYCRKLQSNGLDFIGLTWPGIADLRATEKGDLNDRLHSYVCFRLKELS</sequence>
<dbReference type="AlphaFoldDB" id="R0J2H1"/>